<dbReference type="OrthoDB" id="6711407at2"/>
<dbReference type="KEGG" id="ala:BFG52_07965"/>
<dbReference type="Gene3D" id="1.10.260.40">
    <property type="entry name" value="lambda repressor-like DNA-binding domains"/>
    <property type="match status" value="1"/>
</dbReference>
<dbReference type="EMBL" id="CP016895">
    <property type="protein sequence ID" value="AOA58301.1"/>
    <property type="molecule type" value="Genomic_DNA"/>
</dbReference>
<evidence type="ECO:0000259" key="1">
    <source>
        <dbReference type="PROSITE" id="PS50943"/>
    </source>
</evidence>
<dbReference type="Pfam" id="PF01381">
    <property type="entry name" value="HTH_3"/>
    <property type="match status" value="1"/>
</dbReference>
<dbReference type="PROSITE" id="PS50943">
    <property type="entry name" value="HTH_CROC1"/>
    <property type="match status" value="1"/>
</dbReference>
<organism evidence="2 3">
    <name type="scientific">Acinetobacter larvae</name>
    <dbReference type="NCBI Taxonomy" id="1789224"/>
    <lineage>
        <taxon>Bacteria</taxon>
        <taxon>Pseudomonadati</taxon>
        <taxon>Pseudomonadota</taxon>
        <taxon>Gammaproteobacteria</taxon>
        <taxon>Moraxellales</taxon>
        <taxon>Moraxellaceae</taxon>
        <taxon>Acinetobacter</taxon>
    </lineage>
</organism>
<dbReference type="InterPro" id="IPR010982">
    <property type="entry name" value="Lambda_DNA-bd_dom_sf"/>
</dbReference>
<protein>
    <submittedName>
        <fullName evidence="2">Transcriptional regulator</fullName>
    </submittedName>
</protein>
<dbReference type="GO" id="GO:0003677">
    <property type="term" value="F:DNA binding"/>
    <property type="evidence" value="ECO:0007669"/>
    <property type="project" value="InterPro"/>
</dbReference>
<dbReference type="RefSeq" id="WP_067554458.1">
    <property type="nucleotide sequence ID" value="NZ_CP016895.1"/>
</dbReference>
<accession>A0A1B2LZG1</accession>
<reference evidence="2 3" key="1">
    <citation type="submission" date="2016-08" db="EMBL/GenBank/DDBJ databases">
        <authorList>
            <person name="Seilhamer J.J."/>
        </authorList>
    </citation>
    <scope>NUCLEOTIDE SEQUENCE [LARGE SCALE GENOMIC DNA]</scope>
    <source>
        <strain evidence="2 3">BRTC-1</strain>
    </source>
</reference>
<gene>
    <name evidence="2" type="ORF">BFG52_07965</name>
</gene>
<dbReference type="SUPFAM" id="SSF47413">
    <property type="entry name" value="lambda repressor-like DNA-binding domains"/>
    <property type="match status" value="1"/>
</dbReference>
<dbReference type="Proteomes" id="UP000093391">
    <property type="component" value="Chromosome"/>
</dbReference>
<dbReference type="InterPro" id="IPR001387">
    <property type="entry name" value="Cro/C1-type_HTH"/>
</dbReference>
<feature type="domain" description="HTH cro/C1-type" evidence="1">
    <location>
        <begin position="13"/>
        <end position="40"/>
    </location>
</feature>
<dbReference type="CDD" id="cd00093">
    <property type="entry name" value="HTH_XRE"/>
    <property type="match status" value="1"/>
</dbReference>
<keyword evidence="3" id="KW-1185">Reference proteome</keyword>
<evidence type="ECO:0000313" key="3">
    <source>
        <dbReference type="Proteomes" id="UP000093391"/>
    </source>
</evidence>
<evidence type="ECO:0000313" key="2">
    <source>
        <dbReference type="EMBL" id="AOA58301.1"/>
    </source>
</evidence>
<proteinExistence type="predicted"/>
<dbReference type="AlphaFoldDB" id="A0A1B2LZG1"/>
<dbReference type="STRING" id="1789224.BFG52_07965"/>
<sequence length="69" mass="7576">MNIQEKILFLRGRGLTQSQICAFTGISQSSVSKIENGEQSDVTYRKGIALDILVSSEQTKNQSDSKLIA</sequence>
<name>A0A1B2LZG1_9GAMM</name>